<feature type="domain" description="PAS" evidence="8">
    <location>
        <begin position="201"/>
        <end position="249"/>
    </location>
</feature>
<sequence length="972" mass="109751">MSERAPSTEPTPAFWADGGEHPGSQYYRALVDAVDGGVFQLDGANRLVAIDDVLLELTGHDRAAVLDEPVSVLLETDAVPHFERRVRAQADDREPESETAGAGANGRSVATLELDLRTVDGATVPCEVRLNVFWIDEGESDSQSENERHEGDANESRHRRRAVIGIVRERDERAGEEGDDGVEYRHDDAQEYAATTPVPDDPGSLVPVLDEADVGIFVLDADRQVAWANETIEQYFGLERAALLGRDKLRVVEESIRDRTADPEGFRDTVLATYDGTDRERFECRVTAGEDRDERWLEHRSRPIESGPYAGGRIECYYDVTDRHRRIDQLRRLNAAVRDWIEADSNEAAAERACRSLRETLGLEINGVFTYDSERDALRPLRQSEPAANLFEEPPTFERGEGIAWRVFESGEPELFADVRSDPDVYNPDTPIRSELVLPVGDYGVVIAGSRQRDAFDEGDLSLAAIAASSLEAAFDRIETERRLQRRKHDLETELSEILGRISDGFYALDEEWRFTHVNERAEELLGYPREELVGEVVWDVFPGGTRSELIDRYHEAMETQRSISWERYSGSLDIWMEIQIYPSETGLSVYFRDITERRERQRKLEEREQRYRTLAENFPNGVVTLYDEDLRYTLADGKAFEDIPQSAADLEGQRPSEVFPTPVAAELEEMFAKSFDGERLVRKIEYEGQVWRVQTAPITDEDGTILSGMAIGQDVTERKRYERRLEASNERLEQFAYAASHDLQEPLRMVTSYLQLLEHRYADDLDDDAQEFIEFAVDGAERMREMIDGLLEYSRIETQGEPLEPVDLEAVLADVRQDLGLRIEESDADIVAESLPRVRGDAGQLRQVFQNLLDNAIEYSGDGAPTVEISATREGAMWRLSVADDGIGIDPDETDRVFEVFQRLHSREEHAGTGIGLTLCKRIVERHDGEIRIDSSPGEGTTVSVTLPAVAEDGQEDDEGKGESDTEPETE</sequence>
<evidence type="ECO:0000256" key="5">
    <source>
        <dbReference type="ARBA" id="ARBA00022777"/>
    </source>
</evidence>
<dbReference type="InterPro" id="IPR036890">
    <property type="entry name" value="HATPase_C_sf"/>
</dbReference>
<feature type="region of interest" description="Disordered" evidence="6">
    <location>
        <begin position="931"/>
        <end position="972"/>
    </location>
</feature>
<dbReference type="Pfam" id="PF02518">
    <property type="entry name" value="HATPase_c"/>
    <property type="match status" value="1"/>
</dbReference>
<gene>
    <name evidence="10" type="ORF">ATJ93_0791</name>
</gene>
<dbReference type="Pfam" id="PF13185">
    <property type="entry name" value="GAF_2"/>
    <property type="match status" value="1"/>
</dbReference>
<dbReference type="CDD" id="cd00082">
    <property type="entry name" value="HisKA"/>
    <property type="match status" value="1"/>
</dbReference>
<feature type="domain" description="PAS" evidence="8">
    <location>
        <begin position="23"/>
        <end position="93"/>
    </location>
</feature>
<dbReference type="PROSITE" id="PS50113">
    <property type="entry name" value="PAC"/>
    <property type="match status" value="1"/>
</dbReference>
<dbReference type="InterPro" id="IPR035965">
    <property type="entry name" value="PAS-like_dom_sf"/>
</dbReference>
<reference evidence="10 11" key="1">
    <citation type="submission" date="2018-09" db="EMBL/GenBank/DDBJ databases">
        <title>Genomic Encyclopedia of Archaeal and Bacterial Type Strains, Phase II (KMG-II): from individual species to whole genera.</title>
        <authorList>
            <person name="Goeker M."/>
        </authorList>
    </citation>
    <scope>NUCLEOTIDE SEQUENCE [LARGE SCALE GENOMIC DNA]</scope>
    <source>
        <strain evidence="10 11">DSM 13151</strain>
    </source>
</reference>
<dbReference type="PRINTS" id="PR00344">
    <property type="entry name" value="BCTRLSENSOR"/>
</dbReference>
<dbReference type="RefSeq" id="WP_120243291.1">
    <property type="nucleotide sequence ID" value="NZ_RAPO01000001.1"/>
</dbReference>
<dbReference type="SMART" id="SM00388">
    <property type="entry name" value="HisKA"/>
    <property type="match status" value="1"/>
</dbReference>
<dbReference type="InterPro" id="IPR029016">
    <property type="entry name" value="GAF-like_dom_sf"/>
</dbReference>
<dbReference type="AlphaFoldDB" id="A0A3R7DC62"/>
<dbReference type="Pfam" id="PF08448">
    <property type="entry name" value="PAS_4"/>
    <property type="match status" value="3"/>
</dbReference>
<evidence type="ECO:0000256" key="1">
    <source>
        <dbReference type="ARBA" id="ARBA00000085"/>
    </source>
</evidence>
<dbReference type="OrthoDB" id="106630at2157"/>
<dbReference type="EC" id="2.7.13.3" evidence="2"/>
<dbReference type="InterPro" id="IPR005467">
    <property type="entry name" value="His_kinase_dom"/>
</dbReference>
<evidence type="ECO:0000256" key="6">
    <source>
        <dbReference type="SAM" id="MobiDB-lite"/>
    </source>
</evidence>
<evidence type="ECO:0000256" key="2">
    <source>
        <dbReference type="ARBA" id="ARBA00012438"/>
    </source>
</evidence>
<evidence type="ECO:0000256" key="3">
    <source>
        <dbReference type="ARBA" id="ARBA00022553"/>
    </source>
</evidence>
<feature type="domain" description="PAS" evidence="8">
    <location>
        <begin position="491"/>
        <end position="561"/>
    </location>
</feature>
<dbReference type="PROSITE" id="PS50112">
    <property type="entry name" value="PAS"/>
    <property type="match status" value="3"/>
</dbReference>
<dbReference type="Gene3D" id="3.30.450.40">
    <property type="match status" value="1"/>
</dbReference>
<dbReference type="InterPro" id="IPR036097">
    <property type="entry name" value="HisK_dim/P_sf"/>
</dbReference>
<organism evidence="10 11">
    <name type="scientific">Halopiger aswanensis</name>
    <dbReference type="NCBI Taxonomy" id="148449"/>
    <lineage>
        <taxon>Archaea</taxon>
        <taxon>Methanobacteriati</taxon>
        <taxon>Methanobacteriota</taxon>
        <taxon>Stenosarchaea group</taxon>
        <taxon>Halobacteria</taxon>
        <taxon>Halobacteriales</taxon>
        <taxon>Natrialbaceae</taxon>
        <taxon>Halopiger</taxon>
    </lineage>
</organism>
<dbReference type="EMBL" id="RAPO01000001">
    <property type="protein sequence ID" value="RKD97799.1"/>
    <property type="molecule type" value="Genomic_DNA"/>
</dbReference>
<dbReference type="CDD" id="cd00130">
    <property type="entry name" value="PAS"/>
    <property type="match status" value="2"/>
</dbReference>
<dbReference type="InterPro" id="IPR004358">
    <property type="entry name" value="Sig_transdc_His_kin-like_C"/>
</dbReference>
<name>A0A3R7DC62_9EURY</name>
<dbReference type="InterPro" id="IPR000014">
    <property type="entry name" value="PAS"/>
</dbReference>
<dbReference type="InterPro" id="IPR003018">
    <property type="entry name" value="GAF"/>
</dbReference>
<keyword evidence="4" id="KW-0808">Transferase</keyword>
<evidence type="ECO:0000313" key="11">
    <source>
        <dbReference type="Proteomes" id="UP000283805"/>
    </source>
</evidence>
<evidence type="ECO:0000259" key="7">
    <source>
        <dbReference type="PROSITE" id="PS50109"/>
    </source>
</evidence>
<feature type="region of interest" description="Disordered" evidence="6">
    <location>
        <begin position="139"/>
        <end position="160"/>
    </location>
</feature>
<feature type="region of interest" description="Disordered" evidence="6">
    <location>
        <begin position="86"/>
        <end position="106"/>
    </location>
</feature>
<dbReference type="Gene3D" id="1.10.287.130">
    <property type="match status" value="1"/>
</dbReference>
<dbReference type="FunFam" id="3.30.565.10:FF:000006">
    <property type="entry name" value="Sensor histidine kinase WalK"/>
    <property type="match status" value="1"/>
</dbReference>
<keyword evidence="11" id="KW-1185">Reference proteome</keyword>
<evidence type="ECO:0000259" key="9">
    <source>
        <dbReference type="PROSITE" id="PS50113"/>
    </source>
</evidence>
<dbReference type="Pfam" id="PF00512">
    <property type="entry name" value="HisKA"/>
    <property type="match status" value="1"/>
</dbReference>
<dbReference type="SUPFAM" id="SSF55785">
    <property type="entry name" value="PYP-like sensor domain (PAS domain)"/>
    <property type="match status" value="4"/>
</dbReference>
<feature type="domain" description="PAC" evidence="9">
    <location>
        <begin position="676"/>
        <end position="728"/>
    </location>
</feature>
<dbReference type="InterPro" id="IPR000700">
    <property type="entry name" value="PAS-assoc_C"/>
</dbReference>
<dbReference type="PANTHER" id="PTHR43304:SF1">
    <property type="entry name" value="PAC DOMAIN-CONTAINING PROTEIN"/>
    <property type="match status" value="1"/>
</dbReference>
<protein>
    <recommendedName>
        <fullName evidence="2">histidine kinase</fullName>
        <ecNumber evidence="2">2.7.13.3</ecNumber>
    </recommendedName>
</protein>
<dbReference type="SUPFAM" id="SSF47384">
    <property type="entry name" value="Homodimeric domain of signal transducing histidine kinase"/>
    <property type="match status" value="1"/>
</dbReference>
<dbReference type="PROSITE" id="PS50109">
    <property type="entry name" value="HIS_KIN"/>
    <property type="match status" value="1"/>
</dbReference>
<feature type="compositionally biased region" description="Basic and acidic residues" evidence="6">
    <location>
        <begin position="145"/>
        <end position="156"/>
    </location>
</feature>
<dbReference type="SUPFAM" id="SSF55781">
    <property type="entry name" value="GAF domain-like"/>
    <property type="match status" value="1"/>
</dbReference>
<dbReference type="SUPFAM" id="SSF55874">
    <property type="entry name" value="ATPase domain of HSP90 chaperone/DNA topoisomerase II/histidine kinase"/>
    <property type="match status" value="1"/>
</dbReference>
<dbReference type="GO" id="GO:0000155">
    <property type="term" value="F:phosphorelay sensor kinase activity"/>
    <property type="evidence" value="ECO:0007669"/>
    <property type="project" value="InterPro"/>
</dbReference>
<keyword evidence="5" id="KW-0418">Kinase</keyword>
<dbReference type="InterPro" id="IPR003661">
    <property type="entry name" value="HisK_dim/P_dom"/>
</dbReference>
<evidence type="ECO:0000259" key="8">
    <source>
        <dbReference type="PROSITE" id="PS50112"/>
    </source>
</evidence>
<dbReference type="Pfam" id="PF13426">
    <property type="entry name" value="PAS_9"/>
    <property type="match status" value="1"/>
</dbReference>
<dbReference type="SMART" id="SM00387">
    <property type="entry name" value="HATPase_c"/>
    <property type="match status" value="1"/>
</dbReference>
<feature type="domain" description="Histidine kinase" evidence="7">
    <location>
        <begin position="739"/>
        <end position="952"/>
    </location>
</feature>
<dbReference type="NCBIfam" id="TIGR00229">
    <property type="entry name" value="sensory_box"/>
    <property type="match status" value="2"/>
</dbReference>
<evidence type="ECO:0000256" key="4">
    <source>
        <dbReference type="ARBA" id="ARBA00022679"/>
    </source>
</evidence>
<dbReference type="InterPro" id="IPR003594">
    <property type="entry name" value="HATPase_dom"/>
</dbReference>
<dbReference type="Gene3D" id="3.30.450.20">
    <property type="entry name" value="PAS domain"/>
    <property type="match status" value="4"/>
</dbReference>
<dbReference type="InterPro" id="IPR052162">
    <property type="entry name" value="Sensor_kinase/Photoreceptor"/>
</dbReference>
<dbReference type="Proteomes" id="UP000283805">
    <property type="component" value="Unassembled WGS sequence"/>
</dbReference>
<evidence type="ECO:0000313" key="10">
    <source>
        <dbReference type="EMBL" id="RKD97799.1"/>
    </source>
</evidence>
<dbReference type="InterPro" id="IPR013656">
    <property type="entry name" value="PAS_4"/>
</dbReference>
<comment type="catalytic activity">
    <reaction evidence="1">
        <text>ATP + protein L-histidine = ADP + protein N-phospho-L-histidine.</text>
        <dbReference type="EC" id="2.7.13.3"/>
    </reaction>
</comment>
<accession>A0A3R7DC62</accession>
<comment type="caution">
    <text evidence="10">The sequence shown here is derived from an EMBL/GenBank/DDBJ whole genome shotgun (WGS) entry which is preliminary data.</text>
</comment>
<keyword evidence="3" id="KW-0597">Phosphoprotein</keyword>
<dbReference type="SMART" id="SM00065">
    <property type="entry name" value="GAF"/>
    <property type="match status" value="1"/>
</dbReference>
<dbReference type="PANTHER" id="PTHR43304">
    <property type="entry name" value="PHYTOCHROME-LIKE PROTEIN CPH1"/>
    <property type="match status" value="1"/>
</dbReference>
<dbReference type="SMART" id="SM00091">
    <property type="entry name" value="PAS"/>
    <property type="match status" value="4"/>
</dbReference>
<feature type="compositionally biased region" description="Acidic residues" evidence="6">
    <location>
        <begin position="954"/>
        <end position="972"/>
    </location>
</feature>
<proteinExistence type="predicted"/>
<dbReference type="Gene3D" id="3.30.565.10">
    <property type="entry name" value="Histidine kinase-like ATPase, C-terminal domain"/>
    <property type="match status" value="1"/>
</dbReference>